<organism evidence="3 4">
    <name type="scientific">Akkermansia massiliensis</name>
    <dbReference type="NCBI Taxonomy" id="2927224"/>
    <lineage>
        <taxon>Bacteria</taxon>
        <taxon>Pseudomonadati</taxon>
        <taxon>Verrucomicrobiota</taxon>
        <taxon>Verrucomicrobiia</taxon>
        <taxon>Verrucomicrobiales</taxon>
        <taxon>Akkermansiaceae</taxon>
        <taxon>Akkermansia</taxon>
    </lineage>
</organism>
<feature type="compositionally biased region" description="Basic residues" evidence="1">
    <location>
        <begin position="25"/>
        <end position="34"/>
    </location>
</feature>
<feature type="transmembrane region" description="Helical" evidence="2">
    <location>
        <begin position="629"/>
        <end position="649"/>
    </location>
</feature>
<feature type="transmembrane region" description="Helical" evidence="2">
    <location>
        <begin position="719"/>
        <end position="737"/>
    </location>
</feature>
<feature type="transmembrane region" description="Helical" evidence="2">
    <location>
        <begin position="527"/>
        <end position="546"/>
    </location>
</feature>
<feature type="transmembrane region" description="Helical" evidence="2">
    <location>
        <begin position="277"/>
        <end position="295"/>
    </location>
</feature>
<feature type="transmembrane region" description="Helical" evidence="2">
    <location>
        <begin position="835"/>
        <end position="854"/>
    </location>
</feature>
<feature type="transmembrane region" description="Helical" evidence="2">
    <location>
        <begin position="372"/>
        <end position="397"/>
    </location>
</feature>
<feature type="transmembrane region" description="Helical" evidence="2">
    <location>
        <begin position="498"/>
        <end position="515"/>
    </location>
</feature>
<dbReference type="InterPro" id="IPR019286">
    <property type="entry name" value="DUF2339_TM"/>
</dbReference>
<evidence type="ECO:0000256" key="1">
    <source>
        <dbReference type="SAM" id="MobiDB-lite"/>
    </source>
</evidence>
<feature type="region of interest" description="Disordered" evidence="1">
    <location>
        <begin position="143"/>
        <end position="172"/>
    </location>
</feature>
<name>A0AAE6VZR7_9BACT</name>
<keyword evidence="2" id="KW-0812">Transmembrane</keyword>
<protein>
    <submittedName>
        <fullName evidence="3">DUF2339 domain-containing protein</fullName>
    </submittedName>
</protein>
<sequence length="973" mass="105781">MESENTFHLKKKPSAPIPQYVNPGKARKGASRRRAFRSLPRERFLCRLGPFHPPHEIHRRDGLQPAVPCGSFRTGGHVPFCVLQSHSSGVEYIFPTPSLPMEFFILLLVLGLLSGMVFTFVKACQVVSLEQKVRTLETEVSGLKERLNSRSSPQRPPAETRKSLPPPVESPVQPIRTLPAAAPVREPACALPSRHSLQPVRNARPAPSRPASFSWEYFIGAKLLSWIGGFVLFLGTGFFVKYSIDNDLISPEWRVTLTYLAAAGLLGAGLSRLRKKYPILSGTLTSTGILVLYLATCAGRMFYELPFFTTAIATVLLAATTAAAFILAVRLRFRIIAFLGIIGGFLTPVILSTGQDHTASLFLYMTILNAGLLAVVAATRWTGAGGAGLAAYTILLMGWFDEYGGPSHILAVVILSICTLLLYGGYGLYAGTRQAEPDRKGGPFLLAFCAIAVTCLTAFRLQAECSFRFLSPSSHLLLLLAGMLPMIALLPLARAKSTYWSCFLPMGLFTVFYFYQSSAEEASQSALWISSQLQGLFCLFMIPASYAVLSARTPSGGAYLAELQPGVRISCFATAALAWLLVMHPLSPSPFYVFLTAATFCGMAAWHRRGQALMAAAAGYTIAASYQDIHPAGSAVIFLAIFLLPLLLVRRFRSGLLAWSASALAFPLFYLSWWLFGTAHHPEATHFWDSTVALACAAPPLLAALALRRLPEETLLKRSAILCFYYGAAIGMLTLAIGLQWTGAPLTVAWSLEGLALLLLCGKFPLSRLAWTGFFLLAFLFVRNGLSQAFVQLDPAGMPALRTMFATMVFCCMAGAWWVQKKVTPRLRGGRSSGLRVLVAALNIFGAILLFIWMNTEISCGFAAPGDRPLMIQFGSSVAQDLTISIAWSLFALGLIATGFDIRSSRVRMAGLALLGITLLKVVCYDISSLGQLYRVGALVGLAAIVLISSFLYQKFTMKLRNKKKSQGEAPKS</sequence>
<feature type="transmembrane region" description="Helical" evidence="2">
    <location>
        <begin position="253"/>
        <end position="270"/>
    </location>
</feature>
<proteinExistence type="predicted"/>
<feature type="transmembrane region" description="Helical" evidence="2">
    <location>
        <begin position="798"/>
        <end position="819"/>
    </location>
</feature>
<evidence type="ECO:0000313" key="4">
    <source>
        <dbReference type="Proteomes" id="UP000642553"/>
    </source>
</evidence>
<feature type="transmembrane region" description="Helical" evidence="2">
    <location>
        <begin position="103"/>
        <end position="124"/>
    </location>
</feature>
<feature type="transmembrane region" description="Helical" evidence="2">
    <location>
        <begin position="566"/>
        <end position="584"/>
    </location>
</feature>
<dbReference type="Pfam" id="PF10101">
    <property type="entry name" value="DUF2339"/>
    <property type="match status" value="1"/>
</dbReference>
<feature type="region of interest" description="Disordered" evidence="1">
    <location>
        <begin position="1"/>
        <end position="34"/>
    </location>
</feature>
<keyword evidence="2" id="KW-1133">Transmembrane helix</keyword>
<feature type="transmembrane region" description="Helical" evidence="2">
    <location>
        <begin position="441"/>
        <end position="461"/>
    </location>
</feature>
<feature type="transmembrane region" description="Helical" evidence="2">
    <location>
        <begin position="223"/>
        <end position="241"/>
    </location>
</feature>
<feature type="transmembrane region" description="Helical" evidence="2">
    <location>
        <begin position="769"/>
        <end position="786"/>
    </location>
</feature>
<evidence type="ECO:0000313" key="3">
    <source>
        <dbReference type="EMBL" id="QHV61916.1"/>
    </source>
</evidence>
<evidence type="ECO:0000256" key="2">
    <source>
        <dbReference type="SAM" id="Phobius"/>
    </source>
</evidence>
<feature type="transmembrane region" description="Helical" evidence="2">
    <location>
        <begin position="687"/>
        <end position="707"/>
    </location>
</feature>
<feature type="transmembrane region" description="Helical" evidence="2">
    <location>
        <begin position="409"/>
        <end position="429"/>
    </location>
</feature>
<feature type="transmembrane region" description="Helical" evidence="2">
    <location>
        <begin position="909"/>
        <end position="928"/>
    </location>
</feature>
<dbReference type="AlphaFoldDB" id="A0AAE6VZR7"/>
<keyword evidence="2" id="KW-0472">Membrane</keyword>
<gene>
    <name evidence="3" type="ORF">DMI76_00340</name>
</gene>
<dbReference type="EMBL" id="CP029701">
    <property type="protein sequence ID" value="QHV61916.1"/>
    <property type="molecule type" value="Genomic_DNA"/>
</dbReference>
<feature type="transmembrane region" description="Helical" evidence="2">
    <location>
        <begin position="307"/>
        <end position="328"/>
    </location>
</feature>
<feature type="transmembrane region" description="Helical" evidence="2">
    <location>
        <begin position="335"/>
        <end position="352"/>
    </location>
</feature>
<dbReference type="Proteomes" id="UP000642553">
    <property type="component" value="Chromosome"/>
</dbReference>
<dbReference type="PANTHER" id="PTHR38434">
    <property type="entry name" value="BLL2549 PROTEIN"/>
    <property type="match status" value="1"/>
</dbReference>
<accession>A0AAE6VZR7</accession>
<reference evidence="3" key="1">
    <citation type="submission" date="2018-05" db="EMBL/GenBank/DDBJ databases">
        <title>Complete genome sequnece of Akkermansia muciniphila EB-AMDK-40.</title>
        <authorList>
            <person name="Nam Y.-D."/>
            <person name="Chung W.-H."/>
            <person name="Park Y.S."/>
            <person name="Kang J."/>
        </authorList>
    </citation>
    <scope>NUCLEOTIDE SEQUENCE</scope>
    <source>
        <strain evidence="3">EB-AMDK-40</strain>
    </source>
</reference>
<feature type="transmembrane region" description="Helical" evidence="2">
    <location>
        <begin position="743"/>
        <end position="762"/>
    </location>
</feature>
<dbReference type="PANTHER" id="PTHR38434:SF1">
    <property type="entry name" value="BLL2549 PROTEIN"/>
    <property type="match status" value="1"/>
</dbReference>
<feature type="transmembrane region" description="Helical" evidence="2">
    <location>
        <begin position="656"/>
        <end position="675"/>
    </location>
</feature>
<feature type="transmembrane region" description="Helical" evidence="2">
    <location>
        <begin position="874"/>
        <end position="897"/>
    </location>
</feature>
<feature type="transmembrane region" description="Helical" evidence="2">
    <location>
        <begin position="934"/>
        <end position="953"/>
    </location>
</feature>
<feature type="transmembrane region" description="Helical" evidence="2">
    <location>
        <begin position="473"/>
        <end position="492"/>
    </location>
</feature>